<dbReference type="InterPro" id="IPR052829">
    <property type="entry name" value="N-acetyltransferase_domain"/>
</dbReference>
<protein>
    <submittedName>
        <fullName evidence="2">Acetyltransferase (GNAT) family protein</fullName>
    </submittedName>
</protein>
<reference evidence="2 3" key="1">
    <citation type="submission" date="2016-11" db="EMBL/GenBank/DDBJ databases">
        <authorList>
            <person name="Jaros S."/>
            <person name="Januszkiewicz K."/>
            <person name="Wedrychowicz H."/>
        </authorList>
    </citation>
    <scope>NUCLEOTIDE SEQUENCE [LARGE SCALE GENOMIC DNA]</scope>
    <source>
        <strain evidence="2 3">DSM 19022</strain>
    </source>
</reference>
<dbReference type="Proteomes" id="UP000184442">
    <property type="component" value="Unassembled WGS sequence"/>
</dbReference>
<name>A0A1M6BC25_9FIRM</name>
<evidence type="ECO:0000313" key="2">
    <source>
        <dbReference type="EMBL" id="SHI46279.1"/>
    </source>
</evidence>
<accession>A0A1M6BC25</accession>
<dbReference type="InterPro" id="IPR000182">
    <property type="entry name" value="GNAT_dom"/>
</dbReference>
<evidence type="ECO:0000313" key="3">
    <source>
        <dbReference type="Proteomes" id="UP000184442"/>
    </source>
</evidence>
<dbReference type="PANTHER" id="PTHR43259:SF1">
    <property type="entry name" value="N-ACETYLTRANSFERASE DOMAIN-CONTAINING PROTEIN"/>
    <property type="match status" value="1"/>
</dbReference>
<keyword evidence="3" id="KW-1185">Reference proteome</keyword>
<dbReference type="STRING" id="1122184.SAMN02745176_00384"/>
<dbReference type="EMBL" id="FQZS01000003">
    <property type="protein sequence ID" value="SHI46279.1"/>
    <property type="molecule type" value="Genomic_DNA"/>
</dbReference>
<dbReference type="GO" id="GO:0016747">
    <property type="term" value="F:acyltransferase activity, transferring groups other than amino-acyl groups"/>
    <property type="evidence" value="ECO:0007669"/>
    <property type="project" value="InterPro"/>
</dbReference>
<dbReference type="Pfam" id="PF00583">
    <property type="entry name" value="Acetyltransf_1"/>
    <property type="match status" value="1"/>
</dbReference>
<dbReference type="AlphaFoldDB" id="A0A1M6BC25"/>
<evidence type="ECO:0000259" key="1">
    <source>
        <dbReference type="PROSITE" id="PS51186"/>
    </source>
</evidence>
<dbReference type="PROSITE" id="PS51186">
    <property type="entry name" value="GNAT"/>
    <property type="match status" value="1"/>
</dbReference>
<dbReference type="InterPro" id="IPR016181">
    <property type="entry name" value="Acyl_CoA_acyltransferase"/>
</dbReference>
<gene>
    <name evidence="2" type="ORF">SAMN02745176_00384</name>
</gene>
<dbReference type="RefSeq" id="WP_073023915.1">
    <property type="nucleotide sequence ID" value="NZ_FQZS01000003.1"/>
</dbReference>
<dbReference type="PANTHER" id="PTHR43259">
    <property type="entry name" value="SPT10P"/>
    <property type="match status" value="1"/>
</dbReference>
<organism evidence="2 3">
    <name type="scientific">Lutispora thermophila DSM 19022</name>
    <dbReference type="NCBI Taxonomy" id="1122184"/>
    <lineage>
        <taxon>Bacteria</taxon>
        <taxon>Bacillati</taxon>
        <taxon>Bacillota</taxon>
        <taxon>Clostridia</taxon>
        <taxon>Lutisporales</taxon>
        <taxon>Lutisporaceae</taxon>
        <taxon>Lutispora</taxon>
    </lineage>
</organism>
<sequence>MNIQIKELPDDLFLTTAKMITKLMNYHRKLNNAPKEYWQTDEESQETLREWIQEGSVYNVFLDNEVVGFFYVRFGGQNAAWLEDLFILEQYRNKGIGRYAMKKLDELMIEKNVVAIFVDVIPRNTGAIKLYRELGFDHLNLIQLRKNYDKRLDKEDEVEILGFNFKKY</sequence>
<proteinExistence type="predicted"/>
<dbReference type="OrthoDB" id="9792929at2"/>
<dbReference type="SUPFAM" id="SSF55729">
    <property type="entry name" value="Acyl-CoA N-acyltransferases (Nat)"/>
    <property type="match status" value="1"/>
</dbReference>
<keyword evidence="2" id="KW-0808">Transferase</keyword>
<dbReference type="CDD" id="cd04301">
    <property type="entry name" value="NAT_SF"/>
    <property type="match status" value="1"/>
</dbReference>
<dbReference type="Gene3D" id="3.40.630.30">
    <property type="match status" value="1"/>
</dbReference>
<feature type="domain" description="N-acetyltransferase" evidence="1">
    <location>
        <begin position="14"/>
        <end position="157"/>
    </location>
</feature>